<dbReference type="EMBL" id="VSFF01000006">
    <property type="protein sequence ID" value="TYC14713.1"/>
    <property type="molecule type" value="Genomic_DNA"/>
</dbReference>
<evidence type="ECO:0000256" key="4">
    <source>
        <dbReference type="ARBA" id="ARBA00023163"/>
    </source>
</evidence>
<dbReference type="InterPro" id="IPR000551">
    <property type="entry name" value="MerR-type_HTH_dom"/>
</dbReference>
<dbReference type="GO" id="GO:0003677">
    <property type="term" value="F:DNA binding"/>
    <property type="evidence" value="ECO:0007669"/>
    <property type="project" value="UniProtKB-KW"/>
</dbReference>
<keyword evidence="1" id="KW-0678">Repressor</keyword>
<dbReference type="CDD" id="cd00592">
    <property type="entry name" value="HTH_MerR-like"/>
    <property type="match status" value="1"/>
</dbReference>
<keyword evidence="4" id="KW-0804">Transcription</keyword>
<organism evidence="6 7">
    <name type="scientific">Actinomadura syzygii</name>
    <dbReference type="NCBI Taxonomy" id="1427538"/>
    <lineage>
        <taxon>Bacteria</taxon>
        <taxon>Bacillati</taxon>
        <taxon>Actinomycetota</taxon>
        <taxon>Actinomycetes</taxon>
        <taxon>Streptosporangiales</taxon>
        <taxon>Thermomonosporaceae</taxon>
        <taxon>Actinomadura</taxon>
    </lineage>
</organism>
<dbReference type="SMART" id="SM00422">
    <property type="entry name" value="HTH_MERR"/>
    <property type="match status" value="1"/>
</dbReference>
<dbReference type="SUPFAM" id="SSF46955">
    <property type="entry name" value="Putative DNA-binding domain"/>
    <property type="match status" value="1"/>
</dbReference>
<evidence type="ECO:0000313" key="6">
    <source>
        <dbReference type="EMBL" id="TYC14713.1"/>
    </source>
</evidence>
<keyword evidence="3" id="KW-0238">DNA-binding</keyword>
<dbReference type="PRINTS" id="PR00040">
    <property type="entry name" value="HTHMERR"/>
</dbReference>
<dbReference type="InterPro" id="IPR047057">
    <property type="entry name" value="MerR_fam"/>
</dbReference>
<dbReference type="GO" id="GO:0003700">
    <property type="term" value="F:DNA-binding transcription factor activity"/>
    <property type="evidence" value="ECO:0007669"/>
    <property type="project" value="InterPro"/>
</dbReference>
<feature type="domain" description="HTH merR-type" evidence="5">
    <location>
        <begin position="1"/>
        <end position="70"/>
    </location>
</feature>
<dbReference type="AlphaFoldDB" id="A0A5D0UAR9"/>
<sequence length="124" mass="13775">MGRTIGQAAAELGVEAHVLRHWEDVGALAVPRDASGYRSYDDHALEQARTVLKLRRVGLSLPEITAAMSPKKATAQAVVKAKIEALETEVVHRRRAISFLRHTVECRHRYLDECPDCASFAREA</sequence>
<protein>
    <submittedName>
        <fullName evidence="6">MerR family transcriptional regulator</fullName>
    </submittedName>
</protein>
<dbReference type="InterPro" id="IPR009061">
    <property type="entry name" value="DNA-bd_dom_put_sf"/>
</dbReference>
<name>A0A5D0UAR9_9ACTN</name>
<dbReference type="PANTHER" id="PTHR30204">
    <property type="entry name" value="REDOX-CYCLING DRUG-SENSING TRANSCRIPTIONAL ACTIVATOR SOXR"/>
    <property type="match status" value="1"/>
</dbReference>
<dbReference type="Proteomes" id="UP000322634">
    <property type="component" value="Unassembled WGS sequence"/>
</dbReference>
<evidence type="ECO:0000256" key="1">
    <source>
        <dbReference type="ARBA" id="ARBA00022491"/>
    </source>
</evidence>
<keyword evidence="2" id="KW-0805">Transcription regulation</keyword>
<dbReference type="PANTHER" id="PTHR30204:SF69">
    <property type="entry name" value="MERR-FAMILY TRANSCRIPTIONAL REGULATOR"/>
    <property type="match status" value="1"/>
</dbReference>
<accession>A0A5D0UAR9</accession>
<evidence type="ECO:0000313" key="7">
    <source>
        <dbReference type="Proteomes" id="UP000322634"/>
    </source>
</evidence>
<evidence type="ECO:0000256" key="2">
    <source>
        <dbReference type="ARBA" id="ARBA00023015"/>
    </source>
</evidence>
<proteinExistence type="predicted"/>
<keyword evidence="7" id="KW-1185">Reference proteome</keyword>
<gene>
    <name evidence="6" type="ORF">FXF65_16395</name>
</gene>
<dbReference type="OrthoDB" id="9802039at2"/>
<evidence type="ECO:0000256" key="3">
    <source>
        <dbReference type="ARBA" id="ARBA00023125"/>
    </source>
</evidence>
<dbReference type="Gene3D" id="1.10.1660.10">
    <property type="match status" value="1"/>
</dbReference>
<dbReference type="PROSITE" id="PS50937">
    <property type="entry name" value="HTH_MERR_2"/>
    <property type="match status" value="1"/>
</dbReference>
<reference evidence="6 7" key="1">
    <citation type="submission" date="2019-08" db="EMBL/GenBank/DDBJ databases">
        <title>Actinomadura sp. nov. CYP1-5 isolated from mountain soil.</title>
        <authorList>
            <person name="Songsumanus A."/>
            <person name="Kuncharoen N."/>
            <person name="Kudo T."/>
            <person name="Yuki M."/>
            <person name="Igarashi Y."/>
            <person name="Tanasupawat S."/>
        </authorList>
    </citation>
    <scope>NUCLEOTIDE SEQUENCE [LARGE SCALE GENOMIC DNA]</scope>
    <source>
        <strain evidence="6 7">GKU157</strain>
    </source>
</reference>
<comment type="caution">
    <text evidence="6">The sequence shown here is derived from an EMBL/GenBank/DDBJ whole genome shotgun (WGS) entry which is preliminary data.</text>
</comment>
<evidence type="ECO:0000259" key="5">
    <source>
        <dbReference type="PROSITE" id="PS50937"/>
    </source>
</evidence>
<dbReference type="Pfam" id="PF13411">
    <property type="entry name" value="MerR_1"/>
    <property type="match status" value="1"/>
</dbReference>